<evidence type="ECO:0000313" key="2">
    <source>
        <dbReference type="EMBL" id="SFN10844.1"/>
    </source>
</evidence>
<protein>
    <submittedName>
        <fullName evidence="2">Putative membrane protein</fullName>
    </submittedName>
</protein>
<feature type="transmembrane region" description="Helical" evidence="1">
    <location>
        <begin position="168"/>
        <end position="199"/>
    </location>
</feature>
<keyword evidence="3" id="KW-1185">Reference proteome</keyword>
<reference evidence="3" key="1">
    <citation type="submission" date="2016-10" db="EMBL/GenBank/DDBJ databases">
        <authorList>
            <person name="Varghese N."/>
            <person name="Submissions S."/>
        </authorList>
    </citation>
    <scope>NUCLEOTIDE SEQUENCE [LARGE SCALE GENOMIC DNA]</scope>
    <source>
        <strain evidence="3">CGMCC 1.6775</strain>
    </source>
</reference>
<accession>A0A1I4WAQ0</accession>
<feature type="transmembrane region" description="Helical" evidence="1">
    <location>
        <begin position="138"/>
        <end position="156"/>
    </location>
</feature>
<dbReference type="PANTHER" id="PTHR37308">
    <property type="entry name" value="INTEGRAL MEMBRANE PROTEIN"/>
    <property type="match status" value="1"/>
</dbReference>
<sequence>MSKSSDASNDATPDVRRDQHPAAIFLRGMAMGAADIVPGVSGGTIAFITGIYFRLLEAINAVPVAVFRDLLKGRFQAFWVACDGTFLVCLLAGILSSIVTLASAISFALANYPILIWSFFFGLIVASVWHVGRQVRHYRISLLAPLIAGIAVAWWITTLSGGQLTPSALAFFGSGALAICAMILPGISGSFILVIIGMYAPVLAAIKAPDLGVLVLFMAGCLVGLLSIARLITWAFHHFHDMVLAVLTGFMIGALNKVWPWKEVLSWRTNSSGEQVPLNEVSIAPATFEQLTGQDPQVPMALLMALVGLLLVLAIEWVGNRKVLPDAQNECSPR</sequence>
<dbReference type="PANTHER" id="PTHR37308:SF1">
    <property type="entry name" value="POLYPRENYL-PHOSPHATE TRANSPORTER"/>
    <property type="match status" value="1"/>
</dbReference>
<name>A0A1I4WAQ0_9GAMM</name>
<keyword evidence="1" id="KW-1133">Transmembrane helix</keyword>
<dbReference type="Proteomes" id="UP000199339">
    <property type="component" value="Unassembled WGS sequence"/>
</dbReference>
<gene>
    <name evidence="2" type="ORF">SAMN04487961_2182</name>
</gene>
<feature type="transmembrane region" description="Helical" evidence="1">
    <location>
        <begin position="300"/>
        <end position="319"/>
    </location>
</feature>
<organism evidence="2 3">
    <name type="scientific">Marinobacter pelagius</name>
    <dbReference type="NCBI Taxonomy" id="379482"/>
    <lineage>
        <taxon>Bacteria</taxon>
        <taxon>Pseudomonadati</taxon>
        <taxon>Pseudomonadota</taxon>
        <taxon>Gammaproteobacteria</taxon>
        <taxon>Pseudomonadales</taxon>
        <taxon>Marinobacteraceae</taxon>
        <taxon>Marinobacter</taxon>
    </lineage>
</organism>
<keyword evidence="1" id="KW-0812">Transmembrane</keyword>
<dbReference type="InterPro" id="IPR007163">
    <property type="entry name" value="VCA0040-like"/>
</dbReference>
<dbReference type="EMBL" id="FOUR01000004">
    <property type="protein sequence ID" value="SFN10844.1"/>
    <property type="molecule type" value="Genomic_DNA"/>
</dbReference>
<feature type="transmembrane region" description="Helical" evidence="1">
    <location>
        <begin position="36"/>
        <end position="56"/>
    </location>
</feature>
<feature type="transmembrane region" description="Helical" evidence="1">
    <location>
        <begin position="211"/>
        <end position="236"/>
    </location>
</feature>
<evidence type="ECO:0000256" key="1">
    <source>
        <dbReference type="SAM" id="Phobius"/>
    </source>
</evidence>
<feature type="transmembrane region" description="Helical" evidence="1">
    <location>
        <begin position="114"/>
        <end position="131"/>
    </location>
</feature>
<feature type="transmembrane region" description="Helical" evidence="1">
    <location>
        <begin position="77"/>
        <end position="108"/>
    </location>
</feature>
<keyword evidence="1" id="KW-0472">Membrane</keyword>
<evidence type="ECO:0000313" key="3">
    <source>
        <dbReference type="Proteomes" id="UP000199339"/>
    </source>
</evidence>
<dbReference type="Pfam" id="PF04018">
    <property type="entry name" value="VCA0040-like"/>
    <property type="match status" value="1"/>
</dbReference>
<proteinExistence type="predicted"/>
<dbReference type="AlphaFoldDB" id="A0A1I4WAQ0"/>